<comment type="subcellular location">
    <subcellularLocation>
        <location evidence="1">Nucleus</location>
    </subcellularLocation>
</comment>
<gene>
    <name evidence="14" type="ORF">T310_4968</name>
</gene>
<dbReference type="EMBL" id="LASV01000210">
    <property type="protein sequence ID" value="KKA21022.1"/>
    <property type="molecule type" value="Genomic_DNA"/>
</dbReference>
<keyword evidence="5" id="KW-0804">Transcription</keyword>
<feature type="compositionally biased region" description="Basic and acidic residues" evidence="11">
    <location>
        <begin position="397"/>
        <end position="414"/>
    </location>
</feature>
<evidence type="ECO:0000256" key="3">
    <source>
        <dbReference type="ARBA" id="ARBA00019928"/>
    </source>
</evidence>
<evidence type="ECO:0000256" key="2">
    <source>
        <dbReference type="ARBA" id="ARBA00007675"/>
    </source>
</evidence>
<proteinExistence type="inferred from homology"/>
<feature type="domain" description="Transcription initiation factor IIA gamma subunit N-terminal" evidence="12">
    <location>
        <begin position="6"/>
        <end position="52"/>
    </location>
</feature>
<dbReference type="InterPro" id="IPR003194">
    <property type="entry name" value="TFIIA_gsu"/>
</dbReference>
<evidence type="ECO:0000256" key="1">
    <source>
        <dbReference type="ARBA" id="ARBA00004123"/>
    </source>
</evidence>
<dbReference type="FunFam" id="2.30.18.10:FF:000003">
    <property type="entry name" value="Transcription initiation factor IIA subunit 2"/>
    <property type="match status" value="1"/>
</dbReference>
<dbReference type="Gene3D" id="2.30.18.10">
    <property type="entry name" value="Transcription factor IIA (TFIIA), beta-barrel domain"/>
    <property type="match status" value="1"/>
</dbReference>
<feature type="compositionally biased region" description="Basic and acidic residues" evidence="11">
    <location>
        <begin position="215"/>
        <end position="227"/>
    </location>
</feature>
<evidence type="ECO:0000256" key="7">
    <source>
        <dbReference type="ARBA" id="ARBA00024733"/>
    </source>
</evidence>
<dbReference type="Proteomes" id="UP000053958">
    <property type="component" value="Unassembled WGS sequence"/>
</dbReference>
<organism evidence="14 15">
    <name type="scientific">Rasamsonia emersonii (strain ATCC 16479 / CBS 393.64 / IMI 116815)</name>
    <dbReference type="NCBI Taxonomy" id="1408163"/>
    <lineage>
        <taxon>Eukaryota</taxon>
        <taxon>Fungi</taxon>
        <taxon>Dikarya</taxon>
        <taxon>Ascomycota</taxon>
        <taxon>Pezizomycotina</taxon>
        <taxon>Eurotiomycetes</taxon>
        <taxon>Eurotiomycetidae</taxon>
        <taxon>Eurotiales</taxon>
        <taxon>Trichocomaceae</taxon>
        <taxon>Rasamsonia</taxon>
    </lineage>
</organism>
<evidence type="ECO:0000256" key="4">
    <source>
        <dbReference type="ARBA" id="ARBA00023015"/>
    </source>
</evidence>
<feature type="compositionally biased region" description="Basic and acidic residues" evidence="11">
    <location>
        <begin position="296"/>
        <end position="318"/>
    </location>
</feature>
<dbReference type="InterPro" id="IPR009088">
    <property type="entry name" value="TFIIA_b-brl"/>
</dbReference>
<evidence type="ECO:0000256" key="5">
    <source>
        <dbReference type="ARBA" id="ARBA00023163"/>
    </source>
</evidence>
<dbReference type="InterPro" id="IPR015872">
    <property type="entry name" value="TFIIA_gsu_N"/>
</dbReference>
<dbReference type="SUPFAM" id="SSF47396">
    <property type="entry name" value="Transcription factor IIA (TFIIA), alpha-helical domain"/>
    <property type="match status" value="1"/>
</dbReference>
<evidence type="ECO:0000256" key="11">
    <source>
        <dbReference type="SAM" id="MobiDB-lite"/>
    </source>
</evidence>
<feature type="compositionally biased region" description="Polar residues" evidence="11">
    <location>
        <begin position="484"/>
        <end position="501"/>
    </location>
</feature>
<keyword evidence="4" id="KW-0805">Transcription regulation</keyword>
<evidence type="ECO:0000313" key="14">
    <source>
        <dbReference type="EMBL" id="KKA21022.1"/>
    </source>
</evidence>
<dbReference type="OrthoDB" id="586585at2759"/>
<evidence type="ECO:0000259" key="13">
    <source>
        <dbReference type="Pfam" id="PF02751"/>
    </source>
</evidence>
<evidence type="ECO:0000313" key="15">
    <source>
        <dbReference type="Proteomes" id="UP000053958"/>
    </source>
</evidence>
<feature type="compositionally biased region" description="Low complexity" evidence="11">
    <location>
        <begin position="228"/>
        <end position="237"/>
    </location>
</feature>
<evidence type="ECO:0000259" key="12">
    <source>
        <dbReference type="Pfam" id="PF02268"/>
    </source>
</evidence>
<feature type="compositionally biased region" description="Basic and acidic residues" evidence="11">
    <location>
        <begin position="326"/>
        <end position="339"/>
    </location>
</feature>
<dbReference type="CDD" id="cd10014">
    <property type="entry name" value="TFIIA_gamma_C"/>
    <property type="match status" value="1"/>
</dbReference>
<dbReference type="STRING" id="1408163.A0A0F4YRV5"/>
<keyword evidence="15" id="KW-1185">Reference proteome</keyword>
<keyword evidence="6" id="KW-0539">Nucleus</keyword>
<dbReference type="AlphaFoldDB" id="A0A0F4YRV5"/>
<dbReference type="GeneID" id="25317315"/>
<evidence type="ECO:0000256" key="10">
    <source>
        <dbReference type="ARBA" id="ARBA00063181"/>
    </source>
</evidence>
<sequence length="562" mass="63329">MSSQAYYELYRGSSLGLSLTDTLDDLINEGRIEPQLAMKILSNYDRVITEVLADKVRARLTFKGHLDTYRFCDDVWTFLIKDVTFKLDNQSTVQADRIKIDDEDGFVWSRLVVVGQAALSRFGKLDVGVRNRGRDRVSYHSPSTEKLPILPPSNEGHRLIPCSNRPSSGLVDMPRSLPWLVGGTNDTKQSAPRARRVSRDATPSGSDTARKGRSPVRDTPGKTDFLRSSRSPSSSPIRQPPTEEFLREGFDNDDMYIMVEDEFYAVAQTFTQHLHHAEYVRRKKEAKLKNATAIQDLERPTDGKTMMRKETQRQKESEALASRQRKGLDEIRGKRPRVDSEEEDSDLEEDRDDDPWVGTSLHTLMTSPRKSRSLLGLQGIKSSTRAAAGYGQASGPNRRDDRRQPSPEPRRQQESHTVNVDETASEDDDDLEITKVTTSKATPIHKVHSKEQAPVKREISTTPTKEEKPDVGKGKGYYSEKKAATSSNRTTYSTAASSSKVNSRKKMLLEDLDDFPETNEKKPNGRIQDQPRRSSSAAPSPSRPQEKDSKKSRFSEVPTFLV</sequence>
<dbReference type="GO" id="GO:0006367">
    <property type="term" value="P:transcription initiation at RNA polymerase II promoter"/>
    <property type="evidence" value="ECO:0007669"/>
    <property type="project" value="InterPro"/>
</dbReference>
<dbReference type="PANTHER" id="PTHR10966">
    <property type="entry name" value="TRANSCRIPTION INITIATION FACTOR IIA SUBUNIT 2"/>
    <property type="match status" value="1"/>
</dbReference>
<evidence type="ECO:0000256" key="9">
    <source>
        <dbReference type="ARBA" id="ARBA00032215"/>
    </source>
</evidence>
<dbReference type="GO" id="GO:0005672">
    <property type="term" value="C:transcription factor TFIIA complex"/>
    <property type="evidence" value="ECO:0007669"/>
    <property type="project" value="InterPro"/>
</dbReference>
<feature type="compositionally biased region" description="Acidic residues" evidence="11">
    <location>
        <begin position="340"/>
        <end position="355"/>
    </location>
</feature>
<dbReference type="RefSeq" id="XP_013327634.1">
    <property type="nucleotide sequence ID" value="XM_013472180.1"/>
</dbReference>
<evidence type="ECO:0000256" key="6">
    <source>
        <dbReference type="ARBA" id="ARBA00023242"/>
    </source>
</evidence>
<dbReference type="SUPFAM" id="SSF50784">
    <property type="entry name" value="Transcription factor IIA (TFIIA), beta-barrel domain"/>
    <property type="match status" value="1"/>
</dbReference>
<feature type="region of interest" description="Disordered" evidence="11">
    <location>
        <begin position="291"/>
        <end position="562"/>
    </location>
</feature>
<comment type="function">
    <text evidence="7">TFIIA is a component of the transcription machinery of RNA polymerase II and plays an important role in transcriptional activation. TFIIA in a complex with TBP mediates transcriptional activity.</text>
</comment>
<feature type="compositionally biased region" description="Basic and acidic residues" evidence="11">
    <location>
        <begin position="449"/>
        <end position="483"/>
    </location>
</feature>
<dbReference type="InterPro" id="IPR009083">
    <property type="entry name" value="TFIIA_a-hlx"/>
</dbReference>
<accession>A0A0F4YRV5</accession>
<dbReference type="Gene3D" id="1.10.287.190">
    <property type="entry name" value="Transcription factor IIA gamma subunit, alpha-helical domain"/>
    <property type="match status" value="1"/>
</dbReference>
<protein>
    <recommendedName>
        <fullName evidence="3">Transcription initiation factor IIA subunit 2</fullName>
    </recommendedName>
    <alternativeName>
        <fullName evidence="9">General transcription factor IIA subunit 2</fullName>
    </alternativeName>
    <alternativeName>
        <fullName evidence="8">Transcription initiation factor IIA small chain</fullName>
    </alternativeName>
</protein>
<feature type="compositionally biased region" description="Basic and acidic residues" evidence="11">
    <location>
        <begin position="544"/>
        <end position="554"/>
    </location>
</feature>
<name>A0A0F4YRV5_RASE3</name>
<comment type="similarity">
    <text evidence="2">Belongs to the TFIIA subunit 2 family.</text>
</comment>
<comment type="caution">
    <text evidence="14">The sequence shown here is derived from an EMBL/GenBank/DDBJ whole genome shotgun (WGS) entry which is preliminary data.</text>
</comment>
<feature type="domain" description="Transcription initiation factor IIA gamma subunit C-terminal" evidence="13">
    <location>
        <begin position="63"/>
        <end position="100"/>
    </location>
</feature>
<evidence type="ECO:0000256" key="8">
    <source>
        <dbReference type="ARBA" id="ARBA00029848"/>
    </source>
</evidence>
<feature type="region of interest" description="Disordered" evidence="11">
    <location>
        <begin position="134"/>
        <end position="244"/>
    </location>
</feature>
<dbReference type="InterPro" id="IPR015871">
    <property type="entry name" value="TFIIA_gsu_C"/>
</dbReference>
<dbReference type="Pfam" id="PF02268">
    <property type="entry name" value="TFIIA_gamma_N"/>
    <property type="match status" value="1"/>
</dbReference>
<dbReference type="CDD" id="cd10145">
    <property type="entry name" value="TFIIA_gamma_N"/>
    <property type="match status" value="1"/>
</dbReference>
<dbReference type="FunFam" id="1.10.287.190:FF:000001">
    <property type="entry name" value="Transcription initiation factor IIA subunit 2"/>
    <property type="match status" value="1"/>
</dbReference>
<comment type="subunit">
    <text evidence="10">TFIIA is a heterodimer composed of the large TOA1 and the small TOA2 subunits.</text>
</comment>
<dbReference type="Pfam" id="PF02751">
    <property type="entry name" value="TFIIA_gamma_C"/>
    <property type="match status" value="1"/>
</dbReference>
<reference evidence="14 15" key="1">
    <citation type="submission" date="2015-04" db="EMBL/GenBank/DDBJ databases">
        <authorList>
            <person name="Heijne W.H."/>
            <person name="Fedorova N.D."/>
            <person name="Nierman W.C."/>
            <person name="Vollebregt A.W."/>
            <person name="Zhao Z."/>
            <person name="Wu L."/>
            <person name="Kumar M."/>
            <person name="Stam H."/>
            <person name="van den Berg M.A."/>
            <person name="Pel H.J."/>
        </authorList>
    </citation>
    <scope>NUCLEOTIDE SEQUENCE [LARGE SCALE GENOMIC DNA]</scope>
    <source>
        <strain evidence="14 15">CBS 393.64</strain>
    </source>
</reference>